<keyword evidence="2" id="KW-1185">Reference proteome</keyword>
<dbReference type="Proteomes" id="UP000606786">
    <property type="component" value="Unassembled WGS sequence"/>
</dbReference>
<gene>
    <name evidence="1" type="ORF">CCAP1982_LOCUS12736</name>
</gene>
<dbReference type="EMBL" id="CAJHJT010000034">
    <property type="protein sequence ID" value="CAD7004317.1"/>
    <property type="molecule type" value="Genomic_DNA"/>
</dbReference>
<comment type="caution">
    <text evidence="1">The sequence shown here is derived from an EMBL/GenBank/DDBJ whole genome shotgun (WGS) entry which is preliminary data.</text>
</comment>
<protein>
    <submittedName>
        <fullName evidence="1">(Mediterranean fruit fly) hypothetical protein</fullName>
    </submittedName>
</protein>
<proteinExistence type="predicted"/>
<sequence>MQILGEIFHQRPPMGRAYLSAFSDLQFSNEIARAHNMKTAVTNLNNKQIYGEDSVKEIFYNINGMWHSSYHQHSAQQATAGGAVKSAGESNFYCTHAVYSNIIVACSSPQQSVDVI</sequence>
<evidence type="ECO:0000313" key="2">
    <source>
        <dbReference type="Proteomes" id="UP000606786"/>
    </source>
</evidence>
<organism evidence="1 2">
    <name type="scientific">Ceratitis capitata</name>
    <name type="common">Mediterranean fruit fly</name>
    <name type="synonym">Tephritis capitata</name>
    <dbReference type="NCBI Taxonomy" id="7213"/>
    <lineage>
        <taxon>Eukaryota</taxon>
        <taxon>Metazoa</taxon>
        <taxon>Ecdysozoa</taxon>
        <taxon>Arthropoda</taxon>
        <taxon>Hexapoda</taxon>
        <taxon>Insecta</taxon>
        <taxon>Pterygota</taxon>
        <taxon>Neoptera</taxon>
        <taxon>Endopterygota</taxon>
        <taxon>Diptera</taxon>
        <taxon>Brachycera</taxon>
        <taxon>Muscomorpha</taxon>
        <taxon>Tephritoidea</taxon>
        <taxon>Tephritidae</taxon>
        <taxon>Ceratitis</taxon>
        <taxon>Ceratitis</taxon>
    </lineage>
</organism>
<reference evidence="1" key="1">
    <citation type="submission" date="2020-11" db="EMBL/GenBank/DDBJ databases">
        <authorList>
            <person name="Whitehead M."/>
        </authorList>
    </citation>
    <scope>NUCLEOTIDE SEQUENCE</scope>
    <source>
        <strain evidence="1">EGII</strain>
    </source>
</reference>
<name>A0A811V375_CERCA</name>
<accession>A0A811V375</accession>
<evidence type="ECO:0000313" key="1">
    <source>
        <dbReference type="EMBL" id="CAD7004317.1"/>
    </source>
</evidence>
<dbReference type="AlphaFoldDB" id="A0A811V375"/>